<gene>
    <name evidence="2" type="ORF">SAMN06265360_10378</name>
</gene>
<reference evidence="2 3" key="1">
    <citation type="submission" date="2017-06" db="EMBL/GenBank/DDBJ databases">
        <authorList>
            <person name="Kim H.J."/>
            <person name="Triplett B.A."/>
        </authorList>
    </citation>
    <scope>NUCLEOTIDE SEQUENCE [LARGE SCALE GENOMIC DNA]</scope>
    <source>
        <strain evidence="2 3">DSM 45207</strain>
    </source>
</reference>
<feature type="compositionally biased region" description="Basic residues" evidence="1">
    <location>
        <begin position="1"/>
        <end position="10"/>
    </location>
</feature>
<dbReference type="AlphaFoldDB" id="A0A238VM39"/>
<name>A0A238VM39_9PSEU</name>
<keyword evidence="3" id="KW-1185">Reference proteome</keyword>
<evidence type="ECO:0000256" key="1">
    <source>
        <dbReference type="SAM" id="MobiDB-lite"/>
    </source>
</evidence>
<dbReference type="Proteomes" id="UP000198348">
    <property type="component" value="Unassembled WGS sequence"/>
</dbReference>
<sequence>MMRWFRRRQRSTPTDPADTEVVDPRTPWPQPDGPEAPDVAAREFWRHWAELLPEISAALGEGKVQRVEHRLCELVAALHPDLQFSIERGVHAVYALVLSSREDPAVRPYTDAWIAAAPQPDAMWEYHDSVPAVPDPSEVTINVGEVRVALADVRVAAHVDADAVDVSVHHPLLGELDGSRRETMTFLPLEATLGERLAARWLRRVEVAVSEPANAMTLLEFRTLVTGLGDTGGPHGDGVGVAD</sequence>
<organism evidence="2 3">
    <name type="scientific">Haloechinothrix alba</name>
    <dbReference type="NCBI Taxonomy" id="664784"/>
    <lineage>
        <taxon>Bacteria</taxon>
        <taxon>Bacillati</taxon>
        <taxon>Actinomycetota</taxon>
        <taxon>Actinomycetes</taxon>
        <taxon>Pseudonocardiales</taxon>
        <taxon>Pseudonocardiaceae</taxon>
        <taxon>Haloechinothrix</taxon>
    </lineage>
</organism>
<proteinExistence type="predicted"/>
<dbReference type="EMBL" id="FZNW01000003">
    <property type="protein sequence ID" value="SNR35296.1"/>
    <property type="molecule type" value="Genomic_DNA"/>
</dbReference>
<protein>
    <submittedName>
        <fullName evidence="2">Uncharacterized protein</fullName>
    </submittedName>
</protein>
<evidence type="ECO:0000313" key="3">
    <source>
        <dbReference type="Proteomes" id="UP000198348"/>
    </source>
</evidence>
<feature type="region of interest" description="Disordered" evidence="1">
    <location>
        <begin position="1"/>
        <end position="36"/>
    </location>
</feature>
<accession>A0A238VM39</accession>
<evidence type="ECO:0000313" key="2">
    <source>
        <dbReference type="EMBL" id="SNR35296.1"/>
    </source>
</evidence>